<keyword evidence="4" id="KW-1185">Reference proteome</keyword>
<dbReference type="PANTHER" id="PTHR43884:SF12">
    <property type="entry name" value="ISOVALERYL-COA DEHYDROGENASE, MITOCHONDRIAL-RELATED"/>
    <property type="match status" value="1"/>
</dbReference>
<evidence type="ECO:0000313" key="4">
    <source>
        <dbReference type="Proteomes" id="UP000189177"/>
    </source>
</evidence>
<accession>A0A1V2ZXF4</accession>
<dbReference type="GO" id="GO:0050660">
    <property type="term" value="F:flavin adenine dinucleotide binding"/>
    <property type="evidence" value="ECO:0007669"/>
    <property type="project" value="InterPro"/>
</dbReference>
<gene>
    <name evidence="3" type="ORF">B1A74_10700</name>
</gene>
<dbReference type="Gene3D" id="1.10.540.10">
    <property type="entry name" value="Acyl-CoA dehydrogenase/oxidase, N-terminal domain"/>
    <property type="match status" value="1"/>
</dbReference>
<sequence length="378" mass="41195">MLETRTQQAGEAPVSGPAPAEDGLRELVAGQLAPLTGRIDREGLYPEEFLREAGQLGAFRSHLASQNPAGKADLVSAIRAEEVISAECMTTGFVAWCQNACAWYVENSDSSTLKREVLPKLANGEAFGATALSNPMKWFASIEELKLSAERVEGGYVVSGALPWVSNLGEDHYFGAIFRTTDDNPRPLMAVINCADPGFSLTPCPEFIALEGSRTFGCHFDRVFVPDEHVLADPLPEYIQRIRPGFVLLQMGMGLGLIEGCINTMHEANETLSHVNGYLDDQAGELEEVLEDARQATYALARDPFDTSDAFFADVLQMRLTGSELALRASQSALLHTGARGYLASAAAQRKLRESYFVAIVTPAIKHLRKELARIHAH</sequence>
<dbReference type="InterPro" id="IPR013786">
    <property type="entry name" value="AcylCoA_DH/ox_N"/>
</dbReference>
<dbReference type="EMBL" id="MUZR01000047">
    <property type="protein sequence ID" value="OOC09513.1"/>
    <property type="molecule type" value="Genomic_DNA"/>
</dbReference>
<evidence type="ECO:0000313" key="3">
    <source>
        <dbReference type="EMBL" id="OOC09513.1"/>
    </source>
</evidence>
<dbReference type="Gene3D" id="1.20.140.10">
    <property type="entry name" value="Butyryl-CoA Dehydrogenase, subunit A, domain 3"/>
    <property type="match status" value="1"/>
</dbReference>
<dbReference type="Gene3D" id="2.40.110.10">
    <property type="entry name" value="Butyryl-CoA Dehydrogenase, subunit A, domain 2"/>
    <property type="match status" value="1"/>
</dbReference>
<feature type="region of interest" description="Disordered" evidence="1">
    <location>
        <begin position="1"/>
        <end position="21"/>
    </location>
</feature>
<reference evidence="3 4" key="1">
    <citation type="submission" date="2017-02" db="EMBL/GenBank/DDBJ databases">
        <title>Genomic diversity within the haloalkaliphilic genus Thioalkalivibrio.</title>
        <authorList>
            <person name="Ahn A.-C."/>
            <person name="Meier-Kolthoff J."/>
            <person name="Overmars L."/>
            <person name="Richter M."/>
            <person name="Woyke T."/>
            <person name="Sorokin D.Y."/>
            <person name="Muyzer G."/>
        </authorList>
    </citation>
    <scope>NUCLEOTIDE SEQUENCE [LARGE SCALE GENOMIC DNA]</scope>
    <source>
        <strain evidence="3 4">HL17</strain>
    </source>
</reference>
<comment type="caution">
    <text evidence="3">The sequence shown here is derived from an EMBL/GenBank/DDBJ whole genome shotgun (WGS) entry which is preliminary data.</text>
</comment>
<dbReference type="Proteomes" id="UP000189177">
    <property type="component" value="Unassembled WGS sequence"/>
</dbReference>
<dbReference type="PANTHER" id="PTHR43884">
    <property type="entry name" value="ACYL-COA DEHYDROGENASE"/>
    <property type="match status" value="1"/>
</dbReference>
<evidence type="ECO:0000259" key="2">
    <source>
        <dbReference type="Pfam" id="PF02771"/>
    </source>
</evidence>
<dbReference type="InterPro" id="IPR037069">
    <property type="entry name" value="AcylCoA_DH/ox_N_sf"/>
</dbReference>
<dbReference type="OrthoDB" id="2564795at2"/>
<dbReference type="InterPro" id="IPR046373">
    <property type="entry name" value="Acyl-CoA_Oxase/DH_mid-dom_sf"/>
</dbReference>
<dbReference type="RefSeq" id="WP_077244638.1">
    <property type="nucleotide sequence ID" value="NZ_MUZR01000047.1"/>
</dbReference>
<dbReference type="Pfam" id="PF02771">
    <property type="entry name" value="Acyl-CoA_dh_N"/>
    <property type="match status" value="1"/>
</dbReference>
<evidence type="ECO:0000256" key="1">
    <source>
        <dbReference type="SAM" id="MobiDB-lite"/>
    </source>
</evidence>
<dbReference type="AlphaFoldDB" id="A0A1V2ZXF4"/>
<name>A0A1V2ZXF4_9GAMM</name>
<dbReference type="GO" id="GO:0003995">
    <property type="term" value="F:acyl-CoA dehydrogenase activity"/>
    <property type="evidence" value="ECO:0007669"/>
    <property type="project" value="TreeGrafter"/>
</dbReference>
<dbReference type="STRING" id="252474.B1A74_10700"/>
<dbReference type="InterPro" id="IPR009100">
    <property type="entry name" value="AcylCoA_DH/oxidase_NM_dom_sf"/>
</dbReference>
<protein>
    <submittedName>
        <fullName evidence="3">Acyl-CoA dehydrogenase</fullName>
    </submittedName>
</protein>
<proteinExistence type="predicted"/>
<dbReference type="SUPFAM" id="SSF56645">
    <property type="entry name" value="Acyl-CoA dehydrogenase NM domain-like"/>
    <property type="match status" value="1"/>
</dbReference>
<organism evidence="3 4">
    <name type="scientific">Thioalkalivibrio halophilus</name>
    <dbReference type="NCBI Taxonomy" id="252474"/>
    <lineage>
        <taxon>Bacteria</taxon>
        <taxon>Pseudomonadati</taxon>
        <taxon>Pseudomonadota</taxon>
        <taxon>Gammaproteobacteria</taxon>
        <taxon>Chromatiales</taxon>
        <taxon>Ectothiorhodospiraceae</taxon>
        <taxon>Thioalkalivibrio</taxon>
    </lineage>
</organism>
<feature type="domain" description="Acyl-CoA dehydrogenase/oxidase N-terminal" evidence="2">
    <location>
        <begin position="22"/>
        <end position="125"/>
    </location>
</feature>